<feature type="region of interest" description="Disordered" evidence="1">
    <location>
        <begin position="70"/>
        <end position="92"/>
    </location>
</feature>
<sequence length="92" mass="10030">MDAFVELSAELTGFSAEELRSTGLVEQYRVIAQDATDAELIQLWYTGVWRGVIPSSRAYAEGLAWKAVNAPAPGTAGPGFGSWERRPRSSVR</sequence>
<accession>A0A0F0GE01</accession>
<dbReference type="STRING" id="68170.GCA_000974445_08822"/>
<dbReference type="PATRIC" id="fig|68170.10.peg.2591"/>
<dbReference type="EMBL" id="JYJG01000532">
    <property type="protein sequence ID" value="KJK33498.1"/>
    <property type="molecule type" value="Genomic_DNA"/>
</dbReference>
<dbReference type="RefSeq" id="WP_045318139.1">
    <property type="nucleotide sequence ID" value="NZ_JYJG01000532.1"/>
</dbReference>
<organism evidence="2 3">
    <name type="scientific">Lentzea aerocolonigenes</name>
    <name type="common">Lechevalieria aerocolonigenes</name>
    <name type="synonym">Saccharothrix aerocolonigenes</name>
    <dbReference type="NCBI Taxonomy" id="68170"/>
    <lineage>
        <taxon>Bacteria</taxon>
        <taxon>Bacillati</taxon>
        <taxon>Actinomycetota</taxon>
        <taxon>Actinomycetes</taxon>
        <taxon>Pseudonocardiales</taxon>
        <taxon>Pseudonocardiaceae</taxon>
        <taxon>Lentzea</taxon>
    </lineage>
</organism>
<reference evidence="2 3" key="1">
    <citation type="submission" date="2015-02" db="EMBL/GenBank/DDBJ databases">
        <authorList>
            <person name="Ju K.-S."/>
            <person name="Doroghazi J.R."/>
            <person name="Metcalf W."/>
        </authorList>
    </citation>
    <scope>NUCLEOTIDE SEQUENCE [LARGE SCALE GENOMIC DNA]</scope>
    <source>
        <strain evidence="2 3">NRRL B-16140</strain>
    </source>
</reference>
<comment type="caution">
    <text evidence="2">The sequence shown here is derived from an EMBL/GenBank/DDBJ whole genome shotgun (WGS) entry which is preliminary data.</text>
</comment>
<dbReference type="AlphaFoldDB" id="A0A0F0GE01"/>
<evidence type="ECO:0000256" key="1">
    <source>
        <dbReference type="SAM" id="MobiDB-lite"/>
    </source>
</evidence>
<keyword evidence="3" id="KW-1185">Reference proteome</keyword>
<dbReference type="Proteomes" id="UP000033393">
    <property type="component" value="Unassembled WGS sequence"/>
</dbReference>
<proteinExistence type="predicted"/>
<evidence type="ECO:0000313" key="2">
    <source>
        <dbReference type="EMBL" id="KJK33498.1"/>
    </source>
</evidence>
<gene>
    <name evidence="2" type="ORF">UK23_45830</name>
</gene>
<feature type="compositionally biased region" description="Basic and acidic residues" evidence="1">
    <location>
        <begin position="83"/>
        <end position="92"/>
    </location>
</feature>
<protein>
    <submittedName>
        <fullName evidence="2">Uncharacterized protein</fullName>
    </submittedName>
</protein>
<evidence type="ECO:0000313" key="3">
    <source>
        <dbReference type="Proteomes" id="UP000033393"/>
    </source>
</evidence>
<dbReference type="OrthoDB" id="495830at2"/>
<name>A0A0F0GE01_LENAE</name>